<evidence type="ECO:0000259" key="3">
    <source>
        <dbReference type="Pfam" id="PF05050"/>
    </source>
</evidence>
<feature type="chain" id="PRO_5005191754" description="Methyltransferase FkbM domain-containing protein" evidence="2">
    <location>
        <begin position="22"/>
        <end position="486"/>
    </location>
</feature>
<feature type="compositionally biased region" description="Basic and acidic residues" evidence="1">
    <location>
        <begin position="128"/>
        <end position="138"/>
    </location>
</feature>
<feature type="signal peptide" evidence="2">
    <location>
        <begin position="1"/>
        <end position="21"/>
    </location>
</feature>
<dbReference type="InterPro" id="IPR029063">
    <property type="entry name" value="SAM-dependent_MTases_sf"/>
</dbReference>
<dbReference type="PANTHER" id="PTHR34203">
    <property type="entry name" value="METHYLTRANSFERASE, FKBM FAMILY PROTEIN"/>
    <property type="match status" value="1"/>
</dbReference>
<dbReference type="NCBIfam" id="TIGR01444">
    <property type="entry name" value="fkbM_fam"/>
    <property type="match status" value="1"/>
</dbReference>
<evidence type="ECO:0000313" key="4">
    <source>
        <dbReference type="EMBL" id="CEM45305.1"/>
    </source>
</evidence>
<evidence type="ECO:0000256" key="2">
    <source>
        <dbReference type="SAM" id="SignalP"/>
    </source>
</evidence>
<dbReference type="SUPFAM" id="SSF53335">
    <property type="entry name" value="S-adenosyl-L-methionine-dependent methyltransferases"/>
    <property type="match status" value="1"/>
</dbReference>
<feature type="domain" description="Methyltransferase FkbM" evidence="3">
    <location>
        <begin position="170"/>
        <end position="346"/>
    </location>
</feature>
<accession>A0A0G4HMC1</accession>
<evidence type="ECO:0000256" key="1">
    <source>
        <dbReference type="SAM" id="MobiDB-lite"/>
    </source>
</evidence>
<sequence length="486" mass="53630">MPCAWLPLFIFLQSSLWLAGGLNRAGMPPLDLHLDSLCFPPWMSERKGRKRECCGDGTDTESAEGTESLRGCWNDVLSPNLCCSPTPESISVFFEKLSPPASTFEAFTRRVPKSGDRLRGVEQTPETSSRETLGEGERVHEEAMHRATEYVLHGINEEAQNANTSFLIVDAGAHLGDHSLWWARRFPAAEVRAFELHPETARKMRERVQQAEAELGSSHRMHVEAVGLSDRESDQIPLMVDPLNSMLCHEPPKNANAPKPKDAAFIASEEKGRVIRLDDYWRQNLGGRRVALLKIDVEGAEWSVLRGAEKMFLIAPPLYVHIDLHLHRAPLDELIFILTVLPGLGYEAYVESSFAVSVPGKVRGEGGGGSGGSGEGEGVDESKREASDVRSGGEQVNLLLPDLLVPPSLSYGKYVSAETWMHVLLEDASFSLGQTDPLRGLSYLSAIFREVGKGRGQTIPMLFAHSDAFVERTNKAMRSPLLQRNP</sequence>
<proteinExistence type="predicted"/>
<dbReference type="VEuPathDB" id="CryptoDB:Cvel_29039"/>
<dbReference type="InterPro" id="IPR006342">
    <property type="entry name" value="FkbM_mtfrase"/>
</dbReference>
<organism evidence="4">
    <name type="scientific">Chromera velia CCMP2878</name>
    <dbReference type="NCBI Taxonomy" id="1169474"/>
    <lineage>
        <taxon>Eukaryota</taxon>
        <taxon>Sar</taxon>
        <taxon>Alveolata</taxon>
        <taxon>Colpodellida</taxon>
        <taxon>Chromeraceae</taxon>
        <taxon>Chromera</taxon>
    </lineage>
</organism>
<dbReference type="PANTHER" id="PTHR34203:SF15">
    <property type="entry name" value="SLL1173 PROTEIN"/>
    <property type="match status" value="1"/>
</dbReference>
<dbReference type="InterPro" id="IPR052514">
    <property type="entry name" value="SAM-dependent_MTase"/>
</dbReference>
<reference evidence="4" key="1">
    <citation type="submission" date="2014-11" db="EMBL/GenBank/DDBJ databases">
        <authorList>
            <person name="Otto D Thomas"/>
            <person name="Naeem Raeece"/>
        </authorList>
    </citation>
    <scope>NUCLEOTIDE SEQUENCE</scope>
</reference>
<feature type="region of interest" description="Disordered" evidence="1">
    <location>
        <begin position="115"/>
        <end position="138"/>
    </location>
</feature>
<dbReference type="Gene3D" id="3.40.50.150">
    <property type="entry name" value="Vaccinia Virus protein VP39"/>
    <property type="match status" value="1"/>
</dbReference>
<feature type="region of interest" description="Disordered" evidence="1">
    <location>
        <begin position="365"/>
        <end position="393"/>
    </location>
</feature>
<dbReference type="Pfam" id="PF05050">
    <property type="entry name" value="Methyltransf_21"/>
    <property type="match status" value="1"/>
</dbReference>
<dbReference type="EMBL" id="CDMZ01003151">
    <property type="protein sequence ID" value="CEM45305.1"/>
    <property type="molecule type" value="Genomic_DNA"/>
</dbReference>
<keyword evidence="2" id="KW-0732">Signal</keyword>
<name>A0A0G4HMC1_9ALVE</name>
<protein>
    <recommendedName>
        <fullName evidence="3">Methyltransferase FkbM domain-containing protein</fullName>
    </recommendedName>
</protein>
<dbReference type="AlphaFoldDB" id="A0A0G4HMC1"/>
<feature type="compositionally biased region" description="Gly residues" evidence="1">
    <location>
        <begin position="365"/>
        <end position="376"/>
    </location>
</feature>
<gene>
    <name evidence="4" type="ORF">Cvel_29039</name>
</gene>